<dbReference type="OrthoDB" id="5764702at2"/>
<dbReference type="Gene3D" id="3.40.50.150">
    <property type="entry name" value="Vaccinia Virus protein VP39"/>
    <property type="match status" value="1"/>
</dbReference>
<dbReference type="SUPFAM" id="SSF53335">
    <property type="entry name" value="S-adenosyl-L-methionine-dependent methyltransferases"/>
    <property type="match status" value="1"/>
</dbReference>
<dbReference type="STRING" id="1379270.GEMMAAP_07385"/>
<reference evidence="1 2" key="2">
    <citation type="journal article" date="2016" name="Environ. Microbiol. Rep.">
        <title>Metagenomic evidence for the presence of phototrophic Gemmatimonadetes bacteria in diverse environments.</title>
        <authorList>
            <person name="Zeng Y."/>
            <person name="Baumbach J."/>
            <person name="Barbosa E.G."/>
            <person name="Azevedo V."/>
            <person name="Zhang C."/>
            <person name="Koblizek M."/>
        </authorList>
    </citation>
    <scope>NUCLEOTIDE SEQUENCE [LARGE SCALE GENOMIC DNA]</scope>
    <source>
        <strain evidence="1 2">AP64</strain>
    </source>
</reference>
<protein>
    <recommendedName>
        <fullName evidence="3">Methyltransferase</fullName>
    </recommendedName>
</protein>
<evidence type="ECO:0000313" key="1">
    <source>
        <dbReference type="EMBL" id="AMW04711.1"/>
    </source>
</evidence>
<dbReference type="AlphaFoldDB" id="A0A143BJJ7"/>
<dbReference type="InterPro" id="IPR029063">
    <property type="entry name" value="SAM-dependent_MTases_sf"/>
</dbReference>
<organism evidence="1 2">
    <name type="scientific">Gemmatimonas phototrophica</name>
    <dbReference type="NCBI Taxonomy" id="1379270"/>
    <lineage>
        <taxon>Bacteria</taxon>
        <taxon>Pseudomonadati</taxon>
        <taxon>Gemmatimonadota</taxon>
        <taxon>Gemmatimonadia</taxon>
        <taxon>Gemmatimonadales</taxon>
        <taxon>Gemmatimonadaceae</taxon>
        <taxon>Gemmatimonas</taxon>
    </lineage>
</organism>
<gene>
    <name evidence="1" type="ORF">GEMMAAP_07385</name>
</gene>
<evidence type="ECO:0008006" key="3">
    <source>
        <dbReference type="Google" id="ProtNLM"/>
    </source>
</evidence>
<proteinExistence type="predicted"/>
<dbReference type="KEGG" id="gph:GEMMAAP_07385"/>
<dbReference type="eggNOG" id="COG4122">
    <property type="taxonomic scope" value="Bacteria"/>
</dbReference>
<accession>A0A143BJJ7</accession>
<dbReference type="EMBL" id="CP011454">
    <property type="protein sequence ID" value="AMW04711.1"/>
    <property type="molecule type" value="Genomic_DNA"/>
</dbReference>
<name>A0A143BJJ7_9BACT</name>
<sequence length="258" mass="27760">MAFVAMVCAVTTVLFALLYQRERARRKGQGLLGAWPIPVMPLPQLSPVFATGPYGPTREAEVSFIGRGPLVVPGGTSDGEAWILAVLATKASRCFEFGTCTGKTAYLWARNAPAQAQVVTLTLAPEQAAAYARGASDTDEDTKFALAESAFTEFLYSGTPEAARITQVYGDSKTFDESPYVAWADLVFVDGSHAESYVESDSAKAMRIVRPGGLVVWHDYAGPSHAPGVFTALNRLAQRVPLHRVDGTTFVVWRAPVV</sequence>
<evidence type="ECO:0000313" key="2">
    <source>
        <dbReference type="Proteomes" id="UP000076404"/>
    </source>
</evidence>
<dbReference type="Pfam" id="PF13578">
    <property type="entry name" value="Methyltransf_24"/>
    <property type="match status" value="1"/>
</dbReference>
<keyword evidence="2" id="KW-1185">Reference proteome</keyword>
<dbReference type="RefSeq" id="WP_026850465.1">
    <property type="nucleotide sequence ID" value="NZ_CP011454.1"/>
</dbReference>
<reference evidence="1 2" key="1">
    <citation type="journal article" date="2014" name="Proc. Natl. Acad. Sci. U.S.A.">
        <title>Functional type 2 photosynthetic reaction centers found in the rare bacterial phylum Gemmatimonadetes.</title>
        <authorList>
            <person name="Zeng Y."/>
            <person name="Feng F."/>
            <person name="Medova H."/>
            <person name="Dean J."/>
            <person name="Koblizek M."/>
        </authorList>
    </citation>
    <scope>NUCLEOTIDE SEQUENCE [LARGE SCALE GENOMIC DNA]</scope>
    <source>
        <strain evidence="1 2">AP64</strain>
    </source>
</reference>
<dbReference type="Proteomes" id="UP000076404">
    <property type="component" value="Chromosome"/>
</dbReference>